<evidence type="ECO:0000256" key="6">
    <source>
        <dbReference type="ARBA" id="ARBA00022598"/>
    </source>
</evidence>
<dbReference type="SUPFAM" id="SSF55681">
    <property type="entry name" value="Class II aaRS and biotin synthetases"/>
    <property type="match status" value="1"/>
</dbReference>
<feature type="domain" description="FDX-ACB" evidence="18">
    <location>
        <begin position="701"/>
        <end position="794"/>
    </location>
</feature>
<dbReference type="InterPro" id="IPR004532">
    <property type="entry name" value="Phe-tRNA-ligase_IIc_bsu_bact"/>
</dbReference>
<dbReference type="GO" id="GO:0140096">
    <property type="term" value="F:catalytic activity, acting on a protein"/>
    <property type="evidence" value="ECO:0007669"/>
    <property type="project" value="UniProtKB-ARBA"/>
</dbReference>
<dbReference type="InterPro" id="IPR009061">
    <property type="entry name" value="DNA-bd_dom_put_sf"/>
</dbReference>
<keyword evidence="11 16" id="KW-0694">RNA-binding</keyword>
<dbReference type="Gene3D" id="3.30.930.10">
    <property type="entry name" value="Bira Bifunctional Protein, Domain 2"/>
    <property type="match status" value="1"/>
</dbReference>
<dbReference type="SMART" id="SM00896">
    <property type="entry name" value="FDX-ACB"/>
    <property type="match status" value="1"/>
</dbReference>
<name>A0A9D1NI40_9FIRM</name>
<dbReference type="Gene3D" id="2.40.50.140">
    <property type="entry name" value="Nucleic acid-binding proteins"/>
    <property type="match status" value="1"/>
</dbReference>
<keyword evidence="8 15" id="KW-0547">Nucleotide-binding</keyword>
<keyword evidence="6 15" id="KW-0436">Ligase</keyword>
<gene>
    <name evidence="15" type="primary">pheT</name>
    <name evidence="20" type="ORF">IAC74_05220</name>
</gene>
<dbReference type="InterPro" id="IPR002547">
    <property type="entry name" value="tRNA-bd_dom"/>
</dbReference>
<evidence type="ECO:0000259" key="17">
    <source>
        <dbReference type="PROSITE" id="PS50886"/>
    </source>
</evidence>
<dbReference type="InterPro" id="IPR041616">
    <property type="entry name" value="PheRS_beta_core"/>
</dbReference>
<dbReference type="Pfam" id="PF17759">
    <property type="entry name" value="tRNA_synthFbeta"/>
    <property type="match status" value="1"/>
</dbReference>
<reference evidence="20" key="2">
    <citation type="journal article" date="2021" name="PeerJ">
        <title>Extensive microbial diversity within the chicken gut microbiome revealed by metagenomics and culture.</title>
        <authorList>
            <person name="Gilroy R."/>
            <person name="Ravi A."/>
            <person name="Getino M."/>
            <person name="Pursley I."/>
            <person name="Horton D.L."/>
            <person name="Alikhan N.F."/>
            <person name="Baker D."/>
            <person name="Gharbi K."/>
            <person name="Hall N."/>
            <person name="Watson M."/>
            <person name="Adriaenssens E.M."/>
            <person name="Foster-Nyarko E."/>
            <person name="Jarju S."/>
            <person name="Secka A."/>
            <person name="Antonio M."/>
            <person name="Oren A."/>
            <person name="Chaudhuri R.R."/>
            <person name="La Ragione R."/>
            <person name="Hildebrand F."/>
            <person name="Pallen M.J."/>
        </authorList>
    </citation>
    <scope>NUCLEOTIDE SEQUENCE</scope>
    <source>
        <strain evidence="20">4920</strain>
    </source>
</reference>
<dbReference type="CDD" id="cd00769">
    <property type="entry name" value="PheRS_beta_core"/>
    <property type="match status" value="1"/>
</dbReference>
<evidence type="ECO:0000256" key="10">
    <source>
        <dbReference type="ARBA" id="ARBA00022842"/>
    </source>
</evidence>
<dbReference type="AlphaFoldDB" id="A0A9D1NI40"/>
<dbReference type="GO" id="GO:0005524">
    <property type="term" value="F:ATP binding"/>
    <property type="evidence" value="ECO:0007669"/>
    <property type="project" value="UniProtKB-UniRule"/>
</dbReference>
<evidence type="ECO:0000256" key="14">
    <source>
        <dbReference type="ARBA" id="ARBA00049255"/>
    </source>
</evidence>
<dbReference type="FunFam" id="3.30.70.380:FF:000001">
    <property type="entry name" value="Phenylalanine--tRNA ligase beta subunit"/>
    <property type="match status" value="1"/>
</dbReference>
<comment type="cofactor">
    <cofactor evidence="15">
        <name>Mg(2+)</name>
        <dbReference type="ChEBI" id="CHEBI:18420"/>
    </cofactor>
    <text evidence="15">Binds 2 magnesium ions per tetramer.</text>
</comment>
<keyword evidence="7 15" id="KW-0479">Metal-binding</keyword>
<evidence type="ECO:0000313" key="21">
    <source>
        <dbReference type="Proteomes" id="UP000886743"/>
    </source>
</evidence>
<feature type="binding site" evidence="15">
    <location>
        <position position="470"/>
    </location>
    <ligand>
        <name>Mg(2+)</name>
        <dbReference type="ChEBI" id="CHEBI:18420"/>
        <note>shared with alpha subunit</note>
    </ligand>
</feature>
<dbReference type="Gene3D" id="3.30.56.10">
    <property type="match status" value="2"/>
</dbReference>
<dbReference type="SUPFAM" id="SSF50249">
    <property type="entry name" value="Nucleic acid-binding proteins"/>
    <property type="match status" value="1"/>
</dbReference>
<dbReference type="GO" id="GO:0009328">
    <property type="term" value="C:phenylalanine-tRNA ligase complex"/>
    <property type="evidence" value="ECO:0007669"/>
    <property type="project" value="TreeGrafter"/>
</dbReference>
<dbReference type="InterPro" id="IPR005121">
    <property type="entry name" value="Fdx_antiC-bd"/>
</dbReference>
<dbReference type="InterPro" id="IPR045060">
    <property type="entry name" value="Phe-tRNA-ligase_IIc_bsu"/>
</dbReference>
<reference evidence="20" key="1">
    <citation type="submission" date="2020-10" db="EMBL/GenBank/DDBJ databases">
        <authorList>
            <person name="Gilroy R."/>
        </authorList>
    </citation>
    <scope>NUCLEOTIDE SEQUENCE</scope>
    <source>
        <strain evidence="20">4920</strain>
    </source>
</reference>
<sequence length="794" mass="86935">MKVAMSWFNEFVDMSGITPKEYADAMTMTGTMVEGVEQMGAEIEKVVTGKIIDIKKHENADTLQVCMLDIGQEEPLQIVTGATNVKVGQIVPVALHKSKIAGGVQIKKGKLRGVASNGMLCSHEELGLTPADLGYEPEYGILILDPDTPIGKDIKEVFGMNETVIEFEITSNRPDCQSVIGLARETAVTFDRPFTLHTPKADGNGENVADIAKVDVLDKAYCPRYCARMVKNVKIGPSPDWMVKRLQASGIRSINNIVDITNYLLLEYGQPMHAFDLRDLTGAHIIVRRAENGEKITTLDETDRVLDDSMLVIADEARAVAVAGVMGALNSEVKDDTTTVLFESANFDGASVRVTAKKLGMRTEASAKYEKGLDPNMTLDAVNRACELVELLGAGEVVGGVIDIHGDLPAGRTLTLRPDKINAFLGTDISTDFMVDTLRKLDFAVDTDAMTVTAPTYRADVEAEADLAEEIARIYGYNKIESTLMAGQITAGGKNEKQRLEDTVKAALTAQGMYEIMTYSFTNPNIFDRLRIPADSPMRKTVVISNPLGEENSIMRTTTLSSMLEILEKNYKQRNASAPLFELAKIYEPVEGEQLPDERDIVTLGMYGNGDFYDMKGIVEALLEAVGIKNYKFAPQKENPTYHPGRCADIYINGKLAGRVGQAHPQVVKNYNMDTDCYLAEISFDALCAAAGEGQTYQKLPRYPSVSRDIAVLVDDAVLSGDIVETIKKSGGKLLDHVEFFDVYKGAQIPAGKKSMAYSAVFRADDRTLTDEEISKVMDKILRSLETNLGATLR</sequence>
<dbReference type="GO" id="GO:0016740">
    <property type="term" value="F:transferase activity"/>
    <property type="evidence" value="ECO:0007669"/>
    <property type="project" value="UniProtKB-ARBA"/>
</dbReference>
<keyword evidence="4 15" id="KW-0963">Cytoplasm</keyword>
<dbReference type="InterPro" id="IPR045864">
    <property type="entry name" value="aa-tRNA-synth_II/BPL/LPL"/>
</dbReference>
<keyword evidence="9 15" id="KW-0067">ATP-binding</keyword>
<comment type="caution">
    <text evidence="20">The sequence shown here is derived from an EMBL/GenBank/DDBJ whole genome shotgun (WGS) entry which is preliminary data.</text>
</comment>
<evidence type="ECO:0000256" key="2">
    <source>
        <dbReference type="ARBA" id="ARBA00008653"/>
    </source>
</evidence>
<dbReference type="FunFam" id="2.40.50.140:FF:000045">
    <property type="entry name" value="Phenylalanine--tRNA ligase beta subunit"/>
    <property type="match status" value="1"/>
</dbReference>
<evidence type="ECO:0000256" key="5">
    <source>
        <dbReference type="ARBA" id="ARBA00022555"/>
    </source>
</evidence>
<keyword evidence="10 15" id="KW-0460">Magnesium</keyword>
<dbReference type="InterPro" id="IPR005147">
    <property type="entry name" value="tRNA_synthase_B5-dom"/>
</dbReference>
<evidence type="ECO:0000256" key="3">
    <source>
        <dbReference type="ARBA" id="ARBA00011209"/>
    </source>
</evidence>
<dbReference type="SMART" id="SM00874">
    <property type="entry name" value="B5"/>
    <property type="match status" value="1"/>
</dbReference>
<evidence type="ECO:0000256" key="15">
    <source>
        <dbReference type="HAMAP-Rule" id="MF_00283"/>
    </source>
</evidence>
<evidence type="ECO:0000256" key="11">
    <source>
        <dbReference type="ARBA" id="ARBA00022884"/>
    </source>
</evidence>
<dbReference type="PANTHER" id="PTHR10947">
    <property type="entry name" value="PHENYLALANYL-TRNA SYNTHETASE BETA CHAIN AND LEUCINE-RICH REPEAT-CONTAINING PROTEIN 47"/>
    <property type="match status" value="1"/>
</dbReference>
<proteinExistence type="inferred from homology"/>
<comment type="subunit">
    <text evidence="3 15">Tetramer of two alpha and two beta subunits.</text>
</comment>
<feature type="binding site" evidence="15">
    <location>
        <position position="469"/>
    </location>
    <ligand>
        <name>Mg(2+)</name>
        <dbReference type="ChEBI" id="CHEBI:18420"/>
        <note>shared with alpha subunit</note>
    </ligand>
</feature>
<keyword evidence="13 15" id="KW-0030">Aminoacyl-tRNA synthetase</keyword>
<comment type="similarity">
    <text evidence="2 15">Belongs to the phenylalanyl-tRNA synthetase beta subunit family. Type 1 subfamily.</text>
</comment>
<evidence type="ECO:0000256" key="8">
    <source>
        <dbReference type="ARBA" id="ARBA00022741"/>
    </source>
</evidence>
<feature type="domain" description="B5" evidence="19">
    <location>
        <begin position="409"/>
        <end position="482"/>
    </location>
</feature>
<evidence type="ECO:0000256" key="16">
    <source>
        <dbReference type="PROSITE-ProRule" id="PRU00209"/>
    </source>
</evidence>
<evidence type="ECO:0000259" key="19">
    <source>
        <dbReference type="PROSITE" id="PS51483"/>
    </source>
</evidence>
<comment type="catalytic activity">
    <reaction evidence="14 15">
        <text>tRNA(Phe) + L-phenylalanine + ATP = L-phenylalanyl-tRNA(Phe) + AMP + diphosphate + H(+)</text>
        <dbReference type="Rhea" id="RHEA:19413"/>
        <dbReference type="Rhea" id="RHEA-COMP:9668"/>
        <dbReference type="Rhea" id="RHEA-COMP:9699"/>
        <dbReference type="ChEBI" id="CHEBI:15378"/>
        <dbReference type="ChEBI" id="CHEBI:30616"/>
        <dbReference type="ChEBI" id="CHEBI:33019"/>
        <dbReference type="ChEBI" id="CHEBI:58095"/>
        <dbReference type="ChEBI" id="CHEBI:78442"/>
        <dbReference type="ChEBI" id="CHEBI:78531"/>
        <dbReference type="ChEBI" id="CHEBI:456215"/>
        <dbReference type="EC" id="6.1.1.20"/>
    </reaction>
</comment>
<dbReference type="SUPFAM" id="SSF54991">
    <property type="entry name" value="Anticodon-binding domain of PheRS"/>
    <property type="match status" value="1"/>
</dbReference>
<evidence type="ECO:0000256" key="9">
    <source>
        <dbReference type="ARBA" id="ARBA00022840"/>
    </source>
</evidence>
<dbReference type="FunFam" id="3.50.40.10:FF:000001">
    <property type="entry name" value="Phenylalanine--tRNA ligase beta subunit"/>
    <property type="match status" value="1"/>
</dbReference>
<dbReference type="InterPro" id="IPR005146">
    <property type="entry name" value="B3/B4_tRNA-bd"/>
</dbReference>
<dbReference type="PANTHER" id="PTHR10947:SF0">
    <property type="entry name" value="PHENYLALANINE--TRNA LIGASE BETA SUBUNIT"/>
    <property type="match status" value="1"/>
</dbReference>
<dbReference type="Proteomes" id="UP000886743">
    <property type="component" value="Unassembled WGS sequence"/>
</dbReference>
<dbReference type="EMBL" id="DVOF01000148">
    <property type="protein sequence ID" value="HIV02956.1"/>
    <property type="molecule type" value="Genomic_DNA"/>
</dbReference>
<dbReference type="Pfam" id="PF03484">
    <property type="entry name" value="B5"/>
    <property type="match status" value="1"/>
</dbReference>
<dbReference type="Gene3D" id="3.30.70.380">
    <property type="entry name" value="Ferrodoxin-fold anticodon-binding domain"/>
    <property type="match status" value="1"/>
</dbReference>
<dbReference type="SUPFAM" id="SSF46955">
    <property type="entry name" value="Putative DNA-binding domain"/>
    <property type="match status" value="1"/>
</dbReference>
<dbReference type="CDD" id="cd02796">
    <property type="entry name" value="tRNA_bind_bactPheRS"/>
    <property type="match status" value="1"/>
</dbReference>
<protein>
    <recommendedName>
        <fullName evidence="15">Phenylalanine--tRNA ligase beta subunit</fullName>
        <ecNumber evidence="15">6.1.1.20</ecNumber>
    </recommendedName>
    <alternativeName>
        <fullName evidence="15">Phenylalanyl-tRNA synthetase beta subunit</fullName>
        <shortName evidence="15">PheRS</shortName>
    </alternativeName>
</protein>
<dbReference type="EC" id="6.1.1.20" evidence="15"/>
<dbReference type="InterPro" id="IPR012340">
    <property type="entry name" value="NA-bd_OB-fold"/>
</dbReference>
<dbReference type="NCBIfam" id="NF045760">
    <property type="entry name" value="YtpR"/>
    <property type="match status" value="1"/>
</dbReference>
<dbReference type="Pfam" id="PF03483">
    <property type="entry name" value="B3_4"/>
    <property type="match status" value="1"/>
</dbReference>
<evidence type="ECO:0000259" key="18">
    <source>
        <dbReference type="PROSITE" id="PS51447"/>
    </source>
</evidence>
<evidence type="ECO:0000256" key="1">
    <source>
        <dbReference type="ARBA" id="ARBA00004496"/>
    </source>
</evidence>
<comment type="subcellular location">
    <subcellularLocation>
        <location evidence="1 15">Cytoplasm</location>
    </subcellularLocation>
</comment>
<evidence type="ECO:0000313" key="20">
    <source>
        <dbReference type="EMBL" id="HIV02956.1"/>
    </source>
</evidence>
<dbReference type="GO" id="GO:0000287">
    <property type="term" value="F:magnesium ion binding"/>
    <property type="evidence" value="ECO:0007669"/>
    <property type="project" value="UniProtKB-UniRule"/>
</dbReference>
<evidence type="ECO:0000256" key="4">
    <source>
        <dbReference type="ARBA" id="ARBA00022490"/>
    </source>
</evidence>
<evidence type="ECO:0000256" key="13">
    <source>
        <dbReference type="ARBA" id="ARBA00023146"/>
    </source>
</evidence>
<dbReference type="HAMAP" id="MF_00283">
    <property type="entry name" value="Phe_tRNA_synth_beta1"/>
    <property type="match status" value="1"/>
</dbReference>
<organism evidence="20 21">
    <name type="scientific">Candidatus Aphodoplasma excrementigallinarum</name>
    <dbReference type="NCBI Taxonomy" id="2840673"/>
    <lineage>
        <taxon>Bacteria</taxon>
        <taxon>Bacillati</taxon>
        <taxon>Bacillota</taxon>
        <taxon>Clostridia</taxon>
        <taxon>Eubacteriales</taxon>
        <taxon>Candidatus Aphodoplasma</taxon>
    </lineage>
</organism>
<dbReference type="InterPro" id="IPR033714">
    <property type="entry name" value="tRNA_bind_bactPheRS"/>
</dbReference>
<feature type="domain" description="TRNA-binding" evidence="17">
    <location>
        <begin position="40"/>
        <end position="155"/>
    </location>
</feature>
<evidence type="ECO:0000256" key="12">
    <source>
        <dbReference type="ARBA" id="ARBA00022917"/>
    </source>
</evidence>
<dbReference type="GO" id="GO:0006432">
    <property type="term" value="P:phenylalanyl-tRNA aminoacylation"/>
    <property type="evidence" value="ECO:0007669"/>
    <property type="project" value="UniProtKB-UniRule"/>
</dbReference>
<feature type="binding site" evidence="15">
    <location>
        <position position="466"/>
    </location>
    <ligand>
        <name>Mg(2+)</name>
        <dbReference type="ChEBI" id="CHEBI:18420"/>
        <note>shared with alpha subunit</note>
    </ligand>
</feature>
<accession>A0A9D1NI40</accession>
<dbReference type="SMART" id="SM00873">
    <property type="entry name" value="B3_4"/>
    <property type="match status" value="1"/>
</dbReference>
<dbReference type="PROSITE" id="PS50886">
    <property type="entry name" value="TRBD"/>
    <property type="match status" value="1"/>
</dbReference>
<dbReference type="PROSITE" id="PS51447">
    <property type="entry name" value="FDX_ACB"/>
    <property type="match status" value="1"/>
</dbReference>
<dbReference type="GO" id="GO:0004826">
    <property type="term" value="F:phenylalanine-tRNA ligase activity"/>
    <property type="evidence" value="ECO:0007669"/>
    <property type="project" value="UniProtKB-UniRule"/>
</dbReference>
<dbReference type="InterPro" id="IPR020825">
    <property type="entry name" value="Phe-tRNA_synthase-like_B3/B4"/>
</dbReference>
<dbReference type="NCBIfam" id="TIGR00472">
    <property type="entry name" value="pheT_bact"/>
    <property type="match status" value="1"/>
</dbReference>
<feature type="binding site" evidence="15">
    <location>
        <position position="460"/>
    </location>
    <ligand>
        <name>Mg(2+)</name>
        <dbReference type="ChEBI" id="CHEBI:18420"/>
        <note>shared with alpha subunit</note>
    </ligand>
</feature>
<dbReference type="SUPFAM" id="SSF56037">
    <property type="entry name" value="PheT/TilS domain"/>
    <property type="match status" value="1"/>
</dbReference>
<keyword evidence="12 15" id="KW-0648">Protein biosynthesis</keyword>
<evidence type="ECO:0000256" key="7">
    <source>
        <dbReference type="ARBA" id="ARBA00022723"/>
    </source>
</evidence>
<dbReference type="GO" id="GO:0000049">
    <property type="term" value="F:tRNA binding"/>
    <property type="evidence" value="ECO:0007669"/>
    <property type="project" value="UniProtKB-UniRule"/>
</dbReference>
<dbReference type="PROSITE" id="PS51483">
    <property type="entry name" value="B5"/>
    <property type="match status" value="1"/>
</dbReference>
<dbReference type="Gene3D" id="3.50.40.10">
    <property type="entry name" value="Phenylalanyl-trna Synthetase, Chain B, domain 3"/>
    <property type="match status" value="1"/>
</dbReference>
<dbReference type="Pfam" id="PF03147">
    <property type="entry name" value="FDX-ACB"/>
    <property type="match status" value="1"/>
</dbReference>
<dbReference type="InterPro" id="IPR036690">
    <property type="entry name" value="Fdx_antiC-bd_sf"/>
</dbReference>
<dbReference type="Pfam" id="PF01588">
    <property type="entry name" value="tRNA_bind"/>
    <property type="match status" value="1"/>
</dbReference>
<keyword evidence="5 16" id="KW-0820">tRNA-binding</keyword>